<evidence type="ECO:0000313" key="7">
    <source>
        <dbReference type="Proteomes" id="UP000320888"/>
    </source>
</evidence>
<feature type="binding site" evidence="2">
    <location>
        <position position="47"/>
    </location>
    <ligand>
        <name>CoA</name>
        <dbReference type="ChEBI" id="CHEBI:57287"/>
    </ligand>
</feature>
<keyword evidence="3" id="KW-0460">Magnesium</keyword>
<evidence type="ECO:0000256" key="1">
    <source>
        <dbReference type="ARBA" id="ARBA00022679"/>
    </source>
</evidence>
<dbReference type="InterPro" id="IPR037143">
    <property type="entry name" value="4-PPantetheinyl_Trfase_dom_sf"/>
</dbReference>
<comment type="cofactor">
    <cofactor evidence="3">
        <name>Mg(2+)</name>
        <dbReference type="ChEBI" id="CHEBI:18420"/>
    </cofactor>
</comment>
<feature type="domain" description="4'-phosphopantetheinyl transferase N-terminal" evidence="5">
    <location>
        <begin position="27"/>
        <end position="94"/>
    </location>
</feature>
<feature type="binding site" evidence="2">
    <location>
        <position position="105"/>
    </location>
    <ligand>
        <name>CoA</name>
        <dbReference type="ChEBI" id="CHEBI:57287"/>
    </ligand>
</feature>
<keyword evidence="7" id="KW-1185">Reference proteome</keyword>
<feature type="binding site" evidence="2">
    <location>
        <position position="39"/>
    </location>
    <ligand>
        <name>CoA</name>
        <dbReference type="ChEBI" id="CHEBI:57287"/>
    </ligand>
</feature>
<feature type="binding site" evidence="3">
    <location>
        <position position="106"/>
    </location>
    <ligand>
        <name>Mg(2+)</name>
        <dbReference type="ChEBI" id="CHEBI:18420"/>
    </ligand>
</feature>
<dbReference type="GO" id="GO:0009239">
    <property type="term" value="P:enterobactin biosynthetic process"/>
    <property type="evidence" value="ECO:0007669"/>
    <property type="project" value="InterPro"/>
</dbReference>
<feature type="binding site" evidence="3">
    <location>
        <position position="105"/>
    </location>
    <ligand>
        <name>Mg(2+)</name>
        <dbReference type="ChEBI" id="CHEBI:18420"/>
    </ligand>
</feature>
<dbReference type="InterPro" id="IPR003542">
    <property type="entry name" value="Enbac_synth_compD-like"/>
</dbReference>
<dbReference type="PANTHER" id="PTHR38096">
    <property type="entry name" value="ENTEROBACTIN SYNTHASE COMPONENT D"/>
    <property type="match status" value="1"/>
</dbReference>
<proteinExistence type="predicted"/>
<dbReference type="InterPro" id="IPR008278">
    <property type="entry name" value="4-PPantetheinyl_Trfase_dom"/>
</dbReference>
<evidence type="ECO:0000256" key="2">
    <source>
        <dbReference type="PIRSR" id="PIRSR603542-1"/>
    </source>
</evidence>
<feature type="binding site" evidence="2">
    <location>
        <position position="151"/>
    </location>
    <ligand>
        <name>CoA</name>
        <dbReference type="ChEBI" id="CHEBI:57287"/>
    </ligand>
</feature>
<name>A0A553ZLK7_9ACTN</name>
<dbReference type="EMBL" id="VKLS01000101">
    <property type="protein sequence ID" value="TSB42176.1"/>
    <property type="molecule type" value="Genomic_DNA"/>
</dbReference>
<reference evidence="6 7" key="1">
    <citation type="submission" date="2019-07" db="EMBL/GenBank/DDBJ databases">
        <title>Draft genome for Streptomyces benahoarensis MZ03-48.</title>
        <authorList>
            <person name="Gonzalez-Pimentel J.L."/>
        </authorList>
    </citation>
    <scope>NUCLEOTIDE SEQUENCE [LARGE SCALE GENOMIC DNA]</scope>
    <source>
        <strain evidence="6 7">MZ03-48</strain>
    </source>
</reference>
<dbReference type="InterPro" id="IPR041354">
    <property type="entry name" value="4PPT_N"/>
</dbReference>
<dbReference type="GO" id="GO:0008897">
    <property type="term" value="F:holo-[acyl-carrier-protein] synthase activity"/>
    <property type="evidence" value="ECO:0007669"/>
    <property type="project" value="InterPro"/>
</dbReference>
<dbReference type="RefSeq" id="WP_143943465.1">
    <property type="nucleotide sequence ID" value="NZ_VKLS01000101.1"/>
</dbReference>
<dbReference type="GO" id="GO:0009366">
    <property type="term" value="C:enterobactin synthetase complex"/>
    <property type="evidence" value="ECO:0007669"/>
    <property type="project" value="InterPro"/>
</dbReference>
<comment type="caution">
    <text evidence="6">The sequence shown here is derived from an EMBL/GenBank/DDBJ whole genome shotgun (WGS) entry which is preliminary data.</text>
</comment>
<dbReference type="Pfam" id="PF01648">
    <property type="entry name" value="ACPS"/>
    <property type="match status" value="1"/>
</dbReference>
<evidence type="ECO:0000259" key="4">
    <source>
        <dbReference type="Pfam" id="PF01648"/>
    </source>
</evidence>
<gene>
    <name evidence="6" type="ORF">FNZ23_11215</name>
</gene>
<keyword evidence="1 6" id="KW-0808">Transferase</keyword>
<evidence type="ECO:0000313" key="6">
    <source>
        <dbReference type="EMBL" id="TSB42176.1"/>
    </source>
</evidence>
<sequence>MIEKLLPPPIATAEAFEDRPLDEMFPEERAAVARAVPSRQREFGTVRACARAALATFGIPPAPLVPGADRAPRWPEGLVGAMTHCTGYRAAAVARSTDLRSVGLDAEPNEPVRDPGVLGLITLPEERAALPALQAAQPEIHWDRLIFSAKESVYKAWYPLTGRWLGFEDAVLTLDPTDASFTARLLVDGPEIGGVPLTVFHGGWLVADGLVVTAVTVER</sequence>
<feature type="domain" description="4'-phosphopantetheinyl transferase" evidence="4">
    <location>
        <begin position="101"/>
        <end position="180"/>
    </location>
</feature>
<dbReference type="OrthoDB" id="8210607at2"/>
<accession>A0A553ZLK7</accession>
<feature type="binding site" evidence="2">
    <location>
        <position position="165"/>
    </location>
    <ligand>
        <name>CoA</name>
        <dbReference type="ChEBI" id="CHEBI:57287"/>
    </ligand>
</feature>
<feature type="binding site" evidence="3">
    <location>
        <position position="107"/>
    </location>
    <ligand>
        <name>Mg(2+)</name>
        <dbReference type="ChEBI" id="CHEBI:18420"/>
    </ligand>
</feature>
<keyword evidence="3" id="KW-0479">Metal-binding</keyword>
<organism evidence="6 7">
    <name type="scientific">Streptomyces benahoarensis</name>
    <dbReference type="NCBI Taxonomy" id="2595054"/>
    <lineage>
        <taxon>Bacteria</taxon>
        <taxon>Bacillati</taxon>
        <taxon>Actinomycetota</taxon>
        <taxon>Actinomycetes</taxon>
        <taxon>Kitasatosporales</taxon>
        <taxon>Streptomycetaceae</taxon>
        <taxon>Streptomyces</taxon>
    </lineage>
</organism>
<dbReference type="Pfam" id="PF17837">
    <property type="entry name" value="4PPT_N"/>
    <property type="match status" value="1"/>
</dbReference>
<dbReference type="GO" id="GO:0000287">
    <property type="term" value="F:magnesium ion binding"/>
    <property type="evidence" value="ECO:0007669"/>
    <property type="project" value="InterPro"/>
</dbReference>
<evidence type="ECO:0000256" key="3">
    <source>
        <dbReference type="PIRSR" id="PIRSR603542-2"/>
    </source>
</evidence>
<protein>
    <submittedName>
        <fullName evidence="6">4'-phosphopantetheinyl transferase superfamily protein</fullName>
    </submittedName>
</protein>
<feature type="binding site" evidence="2">
    <location>
        <begin position="83"/>
        <end position="84"/>
    </location>
    <ligand>
        <name>CoA</name>
        <dbReference type="ChEBI" id="CHEBI:57287"/>
    </ligand>
</feature>
<dbReference type="GO" id="GO:0005886">
    <property type="term" value="C:plasma membrane"/>
    <property type="evidence" value="ECO:0007669"/>
    <property type="project" value="TreeGrafter"/>
</dbReference>
<dbReference type="AlphaFoldDB" id="A0A553ZLK7"/>
<dbReference type="Proteomes" id="UP000320888">
    <property type="component" value="Unassembled WGS sequence"/>
</dbReference>
<dbReference type="PRINTS" id="PR01399">
    <property type="entry name" value="ENTSNTHTASED"/>
</dbReference>
<feature type="binding site" evidence="2">
    <location>
        <position position="155"/>
    </location>
    <ligand>
        <name>CoA</name>
        <dbReference type="ChEBI" id="CHEBI:57287"/>
    </ligand>
</feature>
<dbReference type="PANTHER" id="PTHR38096:SF1">
    <property type="entry name" value="ENTEROBACTIN SYNTHASE COMPONENT D"/>
    <property type="match status" value="1"/>
</dbReference>
<evidence type="ECO:0000259" key="5">
    <source>
        <dbReference type="Pfam" id="PF17837"/>
    </source>
</evidence>
<dbReference type="SUPFAM" id="SSF56214">
    <property type="entry name" value="4'-phosphopantetheinyl transferase"/>
    <property type="match status" value="1"/>
</dbReference>